<feature type="binding site" description="covalent" evidence="8">
    <location>
        <position position="69"/>
    </location>
    <ligand>
        <name>heme c</name>
        <dbReference type="ChEBI" id="CHEBI:61717"/>
        <label>1</label>
    </ligand>
</feature>
<keyword evidence="3 9" id="KW-0479">Metal-binding</keyword>
<dbReference type="STRING" id="54.SAMN02745121_06123"/>
<keyword evidence="6" id="KW-0560">Oxidoreductase</keyword>
<dbReference type="Gene3D" id="1.10.760.10">
    <property type="entry name" value="Cytochrome c-like domain"/>
    <property type="match status" value="2"/>
</dbReference>
<keyword evidence="2 8" id="KW-0349">Heme</keyword>
<dbReference type="InterPro" id="IPR036909">
    <property type="entry name" value="Cyt_c-like_dom_sf"/>
</dbReference>
<dbReference type="InterPro" id="IPR051395">
    <property type="entry name" value="Cytochrome_c_Peroxidase/MauG"/>
</dbReference>
<reference evidence="12" key="1">
    <citation type="submission" date="2016-10" db="EMBL/GenBank/DDBJ databases">
        <authorList>
            <person name="Varghese N."/>
            <person name="Submissions S."/>
        </authorList>
    </citation>
    <scope>NUCLEOTIDE SEQUENCE [LARGE SCALE GENOMIC DNA]</scope>
    <source>
        <strain evidence="12">ATCC 25963</strain>
    </source>
</reference>
<organism evidence="11 12">
    <name type="scientific">Nannocystis exedens</name>
    <dbReference type="NCBI Taxonomy" id="54"/>
    <lineage>
        <taxon>Bacteria</taxon>
        <taxon>Pseudomonadati</taxon>
        <taxon>Myxococcota</taxon>
        <taxon>Polyangia</taxon>
        <taxon>Nannocystales</taxon>
        <taxon>Nannocystaceae</taxon>
        <taxon>Nannocystis</taxon>
    </lineage>
</organism>
<feature type="binding site" description="covalent" evidence="8">
    <location>
        <position position="222"/>
    </location>
    <ligand>
        <name>heme c</name>
        <dbReference type="ChEBI" id="CHEBI:61717"/>
        <label>2</label>
    </ligand>
</feature>
<dbReference type="GO" id="GO:0004130">
    <property type="term" value="F:cytochrome-c peroxidase activity"/>
    <property type="evidence" value="ECO:0007669"/>
    <property type="project" value="TreeGrafter"/>
</dbReference>
<sequence>MRVALALTACLGLVACDDGEPDRGYAWPLGVGLPVPLVPENNPMTAEKVELGRHLFYDPRLSGNETQSCASCHRQELAFTDGEVLSTGSTGERTLRNSMSLANVAYSTTYTWANPLLLDLEKQMMTPLFGFDPVELGLRGMEDVLIERLREEPRYEALFAEAFPDDDDPFTLPNVTRALACFERSLLSGNSPYDRYLGGDRDAISESAKRGAKLFNSEKLECFHCHAGFNFQDSIAYEGRPPRNGIFHNTGLYNIDGKGGYPAGNTGLHEFTGVPSDMGRFRVPTLRNIAVTAPYMHDGSVATLSEVLDHYAAGGRTITGGPNAGVGSANPFKSSFIRGFELTDEERADVLAFLDSLTDDTFLTDPRLADPWL</sequence>
<evidence type="ECO:0000256" key="4">
    <source>
        <dbReference type="ARBA" id="ARBA00022729"/>
    </source>
</evidence>
<dbReference type="InterPro" id="IPR009056">
    <property type="entry name" value="Cyt_c-like_dom"/>
</dbReference>
<dbReference type="PROSITE" id="PS51257">
    <property type="entry name" value="PROKAR_LIPOPROTEIN"/>
    <property type="match status" value="1"/>
</dbReference>
<evidence type="ECO:0000256" key="3">
    <source>
        <dbReference type="ARBA" id="ARBA00022723"/>
    </source>
</evidence>
<evidence type="ECO:0000256" key="2">
    <source>
        <dbReference type="ARBA" id="ARBA00022617"/>
    </source>
</evidence>
<evidence type="ECO:0000313" key="12">
    <source>
        <dbReference type="Proteomes" id="UP000199400"/>
    </source>
</evidence>
<dbReference type="GO" id="GO:0009055">
    <property type="term" value="F:electron transfer activity"/>
    <property type="evidence" value="ECO:0007669"/>
    <property type="project" value="InterPro"/>
</dbReference>
<dbReference type="Pfam" id="PF03150">
    <property type="entry name" value="CCP_MauG"/>
    <property type="match status" value="1"/>
</dbReference>
<dbReference type="GO" id="GO:0020037">
    <property type="term" value="F:heme binding"/>
    <property type="evidence" value="ECO:0007669"/>
    <property type="project" value="InterPro"/>
</dbReference>
<accession>A0A1I2ELK8</accession>
<dbReference type="EMBL" id="FOMX01000023">
    <property type="protein sequence ID" value="SFE93669.1"/>
    <property type="molecule type" value="Genomic_DNA"/>
</dbReference>
<keyword evidence="11" id="KW-0575">Peroxidase</keyword>
<feature type="binding site" description="covalent" evidence="8">
    <location>
        <position position="72"/>
    </location>
    <ligand>
        <name>heme c</name>
        <dbReference type="ChEBI" id="CHEBI:61717"/>
        <label>1</label>
    </ligand>
</feature>
<keyword evidence="7 9" id="KW-0408">Iron</keyword>
<evidence type="ECO:0000313" key="11">
    <source>
        <dbReference type="EMBL" id="SFE93669.1"/>
    </source>
</evidence>
<protein>
    <submittedName>
        <fullName evidence="11">Cytochrome c peroxidase</fullName>
    </submittedName>
</protein>
<dbReference type="InterPro" id="IPR026259">
    <property type="entry name" value="MauG/Cytc_peroxidase"/>
</dbReference>
<evidence type="ECO:0000256" key="9">
    <source>
        <dbReference type="PIRSR" id="PIRSR000294-2"/>
    </source>
</evidence>
<dbReference type="SUPFAM" id="SSF46626">
    <property type="entry name" value="Cytochrome c"/>
    <property type="match status" value="2"/>
</dbReference>
<keyword evidence="4" id="KW-0732">Signal</keyword>
<evidence type="ECO:0000256" key="7">
    <source>
        <dbReference type="ARBA" id="ARBA00023004"/>
    </source>
</evidence>
<dbReference type="NCBIfam" id="TIGR04039">
    <property type="entry name" value="MXAN_0977_Heme2"/>
    <property type="match status" value="1"/>
</dbReference>
<dbReference type="GO" id="GO:0042597">
    <property type="term" value="C:periplasmic space"/>
    <property type="evidence" value="ECO:0007669"/>
    <property type="project" value="UniProtKB-SubCell"/>
</dbReference>
<dbReference type="OrthoDB" id="9805202at2"/>
<dbReference type="PROSITE" id="PS51007">
    <property type="entry name" value="CYTC"/>
    <property type="match status" value="1"/>
</dbReference>
<evidence type="ECO:0000256" key="6">
    <source>
        <dbReference type="ARBA" id="ARBA00023002"/>
    </source>
</evidence>
<dbReference type="InterPro" id="IPR023929">
    <property type="entry name" value="MbnH-like"/>
</dbReference>
<gene>
    <name evidence="11" type="ORF">SAMN02745121_06123</name>
</gene>
<name>A0A1I2ELK8_9BACT</name>
<feature type="binding site" description="axial binding residue" evidence="9">
    <location>
        <position position="226"/>
    </location>
    <ligand>
        <name>heme c</name>
        <dbReference type="ChEBI" id="CHEBI:61717"/>
        <label>2</label>
    </ligand>
    <ligandPart>
        <name>Fe</name>
        <dbReference type="ChEBI" id="CHEBI:18248"/>
    </ligandPart>
</feature>
<dbReference type="PIRSF" id="PIRSF000294">
    <property type="entry name" value="Cytochrome-c_peroxidase"/>
    <property type="match status" value="1"/>
</dbReference>
<dbReference type="RefSeq" id="WP_096331755.1">
    <property type="nucleotide sequence ID" value="NZ_FOMX01000023.1"/>
</dbReference>
<comment type="PTM">
    <text evidence="8">Binds 2 heme groups per subunit.</text>
</comment>
<dbReference type="PANTHER" id="PTHR30600">
    <property type="entry name" value="CYTOCHROME C PEROXIDASE-RELATED"/>
    <property type="match status" value="1"/>
</dbReference>
<feature type="binding site" description="axial binding residue" evidence="9">
    <location>
        <position position="73"/>
    </location>
    <ligand>
        <name>heme c</name>
        <dbReference type="ChEBI" id="CHEBI:61717"/>
        <label>1</label>
    </ligand>
    <ligandPart>
        <name>Fe</name>
        <dbReference type="ChEBI" id="CHEBI:18248"/>
    </ligandPart>
</feature>
<evidence type="ECO:0000256" key="1">
    <source>
        <dbReference type="ARBA" id="ARBA00004418"/>
    </source>
</evidence>
<proteinExistence type="predicted"/>
<evidence type="ECO:0000259" key="10">
    <source>
        <dbReference type="PROSITE" id="PS51007"/>
    </source>
</evidence>
<feature type="binding site" description="covalent" evidence="8">
    <location>
        <position position="225"/>
    </location>
    <ligand>
        <name>heme c</name>
        <dbReference type="ChEBI" id="CHEBI:61717"/>
        <label>2</label>
    </ligand>
</feature>
<dbReference type="GO" id="GO:0046872">
    <property type="term" value="F:metal ion binding"/>
    <property type="evidence" value="ECO:0007669"/>
    <property type="project" value="UniProtKB-KW"/>
</dbReference>
<keyword evidence="5" id="KW-0574">Periplasm</keyword>
<evidence type="ECO:0000256" key="8">
    <source>
        <dbReference type="PIRSR" id="PIRSR000294-1"/>
    </source>
</evidence>
<dbReference type="InterPro" id="IPR004852">
    <property type="entry name" value="Di-haem_cyt_c_peroxidsae"/>
</dbReference>
<comment type="cofactor">
    <cofactor evidence="8">
        <name>heme</name>
        <dbReference type="ChEBI" id="CHEBI:30413"/>
    </cofactor>
    <text evidence="8">Binds 2 heme groups.</text>
</comment>
<dbReference type="Proteomes" id="UP000199400">
    <property type="component" value="Unassembled WGS sequence"/>
</dbReference>
<evidence type="ECO:0000256" key="5">
    <source>
        <dbReference type="ARBA" id="ARBA00022764"/>
    </source>
</evidence>
<comment type="subcellular location">
    <subcellularLocation>
        <location evidence="1">Periplasm</location>
    </subcellularLocation>
</comment>
<dbReference type="PANTHER" id="PTHR30600:SF14">
    <property type="entry name" value="CYTOCHROME C PEROXIDASE"/>
    <property type="match status" value="1"/>
</dbReference>
<dbReference type="AlphaFoldDB" id="A0A1I2ELK8"/>
<feature type="domain" description="Cytochrome c" evidence="10">
    <location>
        <begin position="206"/>
        <end position="358"/>
    </location>
</feature>
<keyword evidence="12" id="KW-1185">Reference proteome</keyword>